<dbReference type="Pfam" id="PF01520">
    <property type="entry name" value="Amidase_3"/>
    <property type="match status" value="1"/>
</dbReference>
<dbReference type="InterPro" id="IPR050695">
    <property type="entry name" value="N-acetylmuramoyl_amidase_3"/>
</dbReference>
<evidence type="ECO:0000259" key="2">
    <source>
        <dbReference type="SMART" id="SM00646"/>
    </source>
</evidence>
<name>A0A8S5T7Q5_9CAUD</name>
<accession>A0A8S5T7Q5</accession>
<dbReference type="SUPFAM" id="SSF53187">
    <property type="entry name" value="Zn-dependent exopeptidases"/>
    <property type="match status" value="1"/>
</dbReference>
<reference evidence="3" key="1">
    <citation type="journal article" date="2021" name="Proc. Natl. Acad. Sci. U.S.A.">
        <title>A Catalog of Tens of Thousands of Viruses from Human Metagenomes Reveals Hidden Associations with Chronic Diseases.</title>
        <authorList>
            <person name="Tisza M.J."/>
            <person name="Buck C.B."/>
        </authorList>
    </citation>
    <scope>NUCLEOTIDE SEQUENCE</scope>
    <source>
        <strain evidence="3">CtQQg4</strain>
    </source>
</reference>
<dbReference type="CDD" id="cd02696">
    <property type="entry name" value="MurNAc-LAA"/>
    <property type="match status" value="1"/>
</dbReference>
<dbReference type="PANTHER" id="PTHR30404">
    <property type="entry name" value="N-ACETYLMURAMOYL-L-ALANINE AMIDASE"/>
    <property type="match status" value="1"/>
</dbReference>
<keyword evidence="1 3" id="KW-0378">Hydrolase</keyword>
<evidence type="ECO:0000313" key="3">
    <source>
        <dbReference type="EMBL" id="DAF59373.1"/>
    </source>
</evidence>
<evidence type="ECO:0000256" key="1">
    <source>
        <dbReference type="ARBA" id="ARBA00022801"/>
    </source>
</evidence>
<dbReference type="Gene3D" id="3.40.630.40">
    <property type="entry name" value="Zn-dependent exopeptidases"/>
    <property type="match status" value="1"/>
</dbReference>
<feature type="domain" description="MurNAc-LAA" evidence="2">
    <location>
        <begin position="70"/>
        <end position="178"/>
    </location>
</feature>
<dbReference type="EMBL" id="BK032769">
    <property type="protein sequence ID" value="DAF59373.1"/>
    <property type="molecule type" value="Genomic_DNA"/>
</dbReference>
<protein>
    <submittedName>
        <fullName evidence="3">Cell wall hydrolase autolysin</fullName>
    </submittedName>
</protein>
<sequence length="184" mass="20219">MKIFINPGHDQTYDCGAVNNNYGITEAAIAYEIGEKVAYYLNQVGYETQVMQSDNLYYDSPYADRPYPVCQAANDWNADIFVSIHCNAANTVANGTETIVYRYGGDSTTLATCIQDQIVNSLGTTDRGVKEMPGLIVLKHTDMPAVLVETAFIDNDSDALLLINNADDFARAIARGISDYVVHK</sequence>
<dbReference type="GO" id="GO:0009253">
    <property type="term" value="P:peptidoglycan catabolic process"/>
    <property type="evidence" value="ECO:0007669"/>
    <property type="project" value="InterPro"/>
</dbReference>
<dbReference type="PANTHER" id="PTHR30404:SF0">
    <property type="entry name" value="N-ACETYLMURAMOYL-L-ALANINE AMIDASE AMIC"/>
    <property type="match status" value="1"/>
</dbReference>
<organism evidence="3">
    <name type="scientific">Myoviridae sp. ctQQg4</name>
    <dbReference type="NCBI Taxonomy" id="2827686"/>
    <lineage>
        <taxon>Viruses</taxon>
        <taxon>Duplodnaviria</taxon>
        <taxon>Heunggongvirae</taxon>
        <taxon>Uroviricota</taxon>
        <taxon>Caudoviricetes</taxon>
    </lineage>
</organism>
<dbReference type="InterPro" id="IPR002508">
    <property type="entry name" value="MurNAc-LAA_cat"/>
</dbReference>
<dbReference type="GO" id="GO:0008745">
    <property type="term" value="F:N-acetylmuramoyl-L-alanine amidase activity"/>
    <property type="evidence" value="ECO:0007669"/>
    <property type="project" value="InterPro"/>
</dbReference>
<proteinExistence type="predicted"/>
<dbReference type="SMART" id="SM00646">
    <property type="entry name" value="Ami_3"/>
    <property type="match status" value="1"/>
</dbReference>